<dbReference type="InterPro" id="IPR014018">
    <property type="entry name" value="SecA_motor_DEAD"/>
</dbReference>
<dbReference type="InterPro" id="IPR014001">
    <property type="entry name" value="Helicase_ATP-bd"/>
</dbReference>
<dbReference type="PANTHER" id="PTHR30612">
    <property type="entry name" value="SECA INNER MEMBRANE COMPONENT OF SEC PROTEIN SECRETION SYSTEM"/>
    <property type="match status" value="1"/>
</dbReference>
<dbReference type="RefSeq" id="WP_380559128.1">
    <property type="nucleotide sequence ID" value="NZ_JBHEZY010000021.1"/>
</dbReference>
<evidence type="ECO:0000256" key="6">
    <source>
        <dbReference type="ARBA" id="ARBA00022840"/>
    </source>
</evidence>
<dbReference type="Proteomes" id="UP001592530">
    <property type="component" value="Unassembled WGS sequence"/>
</dbReference>
<evidence type="ECO:0000256" key="1">
    <source>
        <dbReference type="ARBA" id="ARBA00004170"/>
    </source>
</evidence>
<dbReference type="InterPro" id="IPR011115">
    <property type="entry name" value="SecA_DEAD"/>
</dbReference>
<dbReference type="InterPro" id="IPR011116">
    <property type="entry name" value="SecA_Wing/Scaffold"/>
</dbReference>
<comment type="caution">
    <text evidence="14">The sequence shown here is derived from an EMBL/GenBank/DDBJ whole genome shotgun (WGS) entry which is preliminary data.</text>
</comment>
<dbReference type="SMART" id="SM00957">
    <property type="entry name" value="SecA_DEAD"/>
    <property type="match status" value="1"/>
</dbReference>
<comment type="subcellular location">
    <subcellularLocation>
        <location evidence="11">Cell membrane</location>
        <topology evidence="11">Peripheral membrane protein</topology>
        <orientation evidence="11">Cytoplasmic side</orientation>
    </subcellularLocation>
    <subcellularLocation>
        <location evidence="11">Cytoplasm</location>
    </subcellularLocation>
    <subcellularLocation>
        <location evidence="1">Membrane</location>
        <topology evidence="1">Peripheral membrane protein</topology>
    </subcellularLocation>
    <text evidence="11">Distribution is 50-50.</text>
</comment>
<dbReference type="Gene3D" id="1.10.3060.10">
    <property type="entry name" value="Helical scaffold and wing domains of SecA"/>
    <property type="match status" value="1"/>
</dbReference>
<organism evidence="14 15">
    <name type="scientific">Streptacidiphilus alkalitolerans</name>
    <dbReference type="NCBI Taxonomy" id="3342712"/>
    <lineage>
        <taxon>Bacteria</taxon>
        <taxon>Bacillati</taxon>
        <taxon>Actinomycetota</taxon>
        <taxon>Actinomycetes</taxon>
        <taxon>Kitasatosporales</taxon>
        <taxon>Streptomycetaceae</taxon>
        <taxon>Streptacidiphilus</taxon>
    </lineage>
</organism>
<keyword evidence="3 11" id="KW-0813">Transport</keyword>
<reference evidence="14 15" key="1">
    <citation type="submission" date="2024-09" db="EMBL/GenBank/DDBJ databases">
        <authorList>
            <person name="Lee S.D."/>
        </authorList>
    </citation>
    <scope>NUCLEOTIDE SEQUENCE [LARGE SCALE GENOMIC DNA]</scope>
    <source>
        <strain evidence="14 15">N1-3</strain>
    </source>
</reference>
<dbReference type="SUPFAM" id="SSF81886">
    <property type="entry name" value="Helical scaffold and wing domains of SecA"/>
    <property type="match status" value="1"/>
</dbReference>
<name>A0ABV6XC43_9ACTN</name>
<keyword evidence="9 11" id="KW-0811">Translocation</keyword>
<dbReference type="EC" id="7.4.2.8" evidence="11"/>
<comment type="catalytic activity">
    <reaction evidence="11">
        <text>ATP + H2O + cellular proteinSide 1 = ADP + phosphate + cellular proteinSide 2.</text>
        <dbReference type="EC" id="7.4.2.8"/>
    </reaction>
</comment>
<dbReference type="HAMAP" id="MF_01382">
    <property type="entry name" value="SecA"/>
    <property type="match status" value="1"/>
</dbReference>
<gene>
    <name evidence="11" type="primary">secA</name>
    <name evidence="14" type="ORF">ACEZDB_34470</name>
</gene>
<feature type="binding site" evidence="11">
    <location>
        <position position="89"/>
    </location>
    <ligand>
        <name>ATP</name>
        <dbReference type="ChEBI" id="CHEBI:30616"/>
    </ligand>
</feature>
<evidence type="ECO:0000256" key="8">
    <source>
        <dbReference type="ARBA" id="ARBA00022967"/>
    </source>
</evidence>
<dbReference type="Pfam" id="PF07517">
    <property type="entry name" value="SecA_DEAD"/>
    <property type="match status" value="1"/>
</dbReference>
<accession>A0ABV6XC43</accession>
<sequence>MMAAEGWWRRGGGSREGRTFKRCSEVLHAANALEDAMQARSDEGLRDFSDELRRRHTAGTDLSVLLPEAAALVREGARRVLGQRLDDAQVLGGAALQFGAMVEMRTGEGKTLAVVLSAYLGALTGEGVHVMTANDYLAERDATAMGPLYRALGLACGLIVSGGAKESTPRSRRAAYAADVTYGTPSEMAYDYLRDNRAWDPDGVVQRGRRLAIVDEGDLILIDEARENPMIRRSGRKPDPLYGSLTTLVGRLRSGRHYTVDTDRRTVVLTDAGTERVEDLLGVGDLYRTADAQLLRVLDAVLKAKEVYRRDRDYLVTDTGAIEVITRRTGRPMTRGSFPGGLTQAIAAKEGVVVPADGHYLGEVTMHRFLRGYQRLSAIGGVATETRAYQDIYGLEVVRIPLGRPLRRVDQPPRVYPTASARLSAAIDETAVRSAAGQPVLLGTVSIAQTEEVSAALTAKGVAHRSLSAKNHAEEADVIAKAGRAGAVTVVTRMVGRGVDIPLGGGDPAEREAVVRSGGLHVLALDVFGARRDELQMRGRAGRRGDPGGSAVFTSLEDESLDRLFGHKNQWALAKFALDPSDTTRAVAYAFERALNSRTEQDVERLCSKVRYDDVLGEQCDQIYRQRKAVFDVRDHSAWMRAAVDGVVARETAVYPAAGGDSLRLHRALADIYPISLTPTELDDLRYDGLLTRLQADAQRAYDEREAELSPEVMRVFEHRCILWAYNKIWGEYLDASEDLMADTNLSTLTGGDPLAHFRNEAARRFATLPGLIERESVHHAFHQEVIVERDDTPRP</sequence>
<evidence type="ECO:0000256" key="4">
    <source>
        <dbReference type="ARBA" id="ARBA00022475"/>
    </source>
</evidence>
<keyword evidence="7 11" id="KW-0653">Protein transport</keyword>
<dbReference type="PROSITE" id="PS51192">
    <property type="entry name" value="HELICASE_ATP_BIND_1"/>
    <property type="match status" value="1"/>
</dbReference>
<dbReference type="Pfam" id="PF07516">
    <property type="entry name" value="SecA_SW"/>
    <property type="match status" value="1"/>
</dbReference>
<evidence type="ECO:0000313" key="15">
    <source>
        <dbReference type="Proteomes" id="UP001592530"/>
    </source>
</evidence>
<evidence type="ECO:0000256" key="2">
    <source>
        <dbReference type="ARBA" id="ARBA00007650"/>
    </source>
</evidence>
<evidence type="ECO:0000313" key="14">
    <source>
        <dbReference type="EMBL" id="MFC1435752.1"/>
    </source>
</evidence>
<evidence type="ECO:0000256" key="7">
    <source>
        <dbReference type="ARBA" id="ARBA00022927"/>
    </source>
</evidence>
<comment type="subunit">
    <text evidence="11">Monomer and homodimer. Part of the essential Sec protein translocation apparatus which comprises SecA, SecYEG and auxiliary proteins SecDF. Other proteins may also be involved.</text>
</comment>
<dbReference type="EMBL" id="JBHEZY010000021">
    <property type="protein sequence ID" value="MFC1435752.1"/>
    <property type="molecule type" value="Genomic_DNA"/>
</dbReference>
<evidence type="ECO:0000259" key="12">
    <source>
        <dbReference type="PROSITE" id="PS51192"/>
    </source>
</evidence>
<keyword evidence="10 11" id="KW-0472">Membrane</keyword>
<evidence type="ECO:0000256" key="5">
    <source>
        <dbReference type="ARBA" id="ARBA00022741"/>
    </source>
</evidence>
<dbReference type="InterPro" id="IPR027417">
    <property type="entry name" value="P-loop_NTPase"/>
</dbReference>
<comment type="function">
    <text evidence="11">Part of the Sec protein translocase complex. Interacts with the SecYEG preprotein conducting channel. Has a central role in coupling the hydrolysis of ATP to the transfer of proteins into and across the cell membrane, serving as an ATP-driven molecular motor driving the stepwise translocation of polypeptide chains across the membrane.</text>
</comment>
<dbReference type="Gene3D" id="3.40.50.300">
    <property type="entry name" value="P-loop containing nucleotide triphosphate hydrolases"/>
    <property type="match status" value="2"/>
</dbReference>
<evidence type="ECO:0000256" key="11">
    <source>
        <dbReference type="HAMAP-Rule" id="MF_01382"/>
    </source>
</evidence>
<dbReference type="CDD" id="cd17928">
    <property type="entry name" value="DEXDc_SecA"/>
    <property type="match status" value="1"/>
</dbReference>
<keyword evidence="5 11" id="KW-0547">Nucleotide-binding</keyword>
<feature type="domain" description="Helicase ATP-binding" evidence="12">
    <location>
        <begin position="91"/>
        <end position="265"/>
    </location>
</feature>
<dbReference type="SMART" id="SM00958">
    <property type="entry name" value="SecA_PP_bind"/>
    <property type="match status" value="1"/>
</dbReference>
<dbReference type="Gene3D" id="3.90.1440.10">
    <property type="entry name" value="SecA, preprotein cross-linking domain"/>
    <property type="match status" value="1"/>
</dbReference>
<dbReference type="InterPro" id="IPR036670">
    <property type="entry name" value="SecA_X-link_sf"/>
</dbReference>
<feature type="domain" description="SecA family profile" evidence="13">
    <location>
        <begin position="5"/>
        <end position="585"/>
    </location>
</feature>
<keyword evidence="11" id="KW-0963">Cytoplasm</keyword>
<dbReference type="SUPFAM" id="SSF52540">
    <property type="entry name" value="P-loop containing nucleoside triphosphate hydrolases"/>
    <property type="match status" value="2"/>
</dbReference>
<keyword evidence="4 11" id="KW-1003">Cell membrane</keyword>
<protein>
    <recommendedName>
        <fullName evidence="11">Protein translocase subunit SecA</fullName>
        <ecNumber evidence="11">7.4.2.8</ecNumber>
    </recommendedName>
</protein>
<dbReference type="PROSITE" id="PS51196">
    <property type="entry name" value="SECA_MOTOR_DEAD"/>
    <property type="match status" value="1"/>
</dbReference>
<keyword evidence="6 11" id="KW-0067">ATP-binding</keyword>
<dbReference type="Pfam" id="PF01043">
    <property type="entry name" value="SecA_PP_bind"/>
    <property type="match status" value="1"/>
</dbReference>
<feature type="binding site" evidence="11">
    <location>
        <position position="500"/>
    </location>
    <ligand>
        <name>ATP</name>
        <dbReference type="ChEBI" id="CHEBI:30616"/>
    </ligand>
</feature>
<evidence type="ECO:0000256" key="10">
    <source>
        <dbReference type="ARBA" id="ARBA00023136"/>
    </source>
</evidence>
<keyword evidence="8 11" id="KW-1278">Translocase</keyword>
<evidence type="ECO:0000256" key="3">
    <source>
        <dbReference type="ARBA" id="ARBA00022448"/>
    </source>
</evidence>
<dbReference type="InterPro" id="IPR036266">
    <property type="entry name" value="SecA_Wing/Scaffold_sf"/>
</dbReference>
<comment type="similarity">
    <text evidence="2 11">Belongs to the SecA family.</text>
</comment>
<feature type="binding site" evidence="11">
    <location>
        <begin position="107"/>
        <end position="111"/>
    </location>
    <ligand>
        <name>ATP</name>
        <dbReference type="ChEBI" id="CHEBI:30616"/>
    </ligand>
</feature>
<dbReference type="PRINTS" id="PR00906">
    <property type="entry name" value="SECA"/>
</dbReference>
<dbReference type="Pfam" id="PF21090">
    <property type="entry name" value="P-loop_SecA"/>
    <property type="match status" value="2"/>
</dbReference>
<dbReference type="InterPro" id="IPR000185">
    <property type="entry name" value="SecA"/>
</dbReference>
<dbReference type="SUPFAM" id="SSF81767">
    <property type="entry name" value="Pre-protein crosslinking domain of SecA"/>
    <property type="match status" value="1"/>
</dbReference>
<dbReference type="InterPro" id="IPR011130">
    <property type="entry name" value="SecA_preprotein_X-link_dom"/>
</dbReference>
<dbReference type="PANTHER" id="PTHR30612:SF0">
    <property type="entry name" value="CHLOROPLAST PROTEIN-TRANSPORTING ATPASE"/>
    <property type="match status" value="1"/>
</dbReference>
<evidence type="ECO:0000259" key="13">
    <source>
        <dbReference type="PROSITE" id="PS51196"/>
    </source>
</evidence>
<proteinExistence type="inferred from homology"/>
<evidence type="ECO:0000256" key="9">
    <source>
        <dbReference type="ARBA" id="ARBA00023010"/>
    </source>
</evidence>
<dbReference type="InterPro" id="IPR044722">
    <property type="entry name" value="SecA_SF2_C"/>
</dbReference>